<reference evidence="1" key="1">
    <citation type="submission" date="2021-01" db="EMBL/GenBank/DDBJ databases">
        <authorList>
            <consortium name="Genoscope - CEA"/>
            <person name="William W."/>
        </authorList>
    </citation>
    <scope>NUCLEOTIDE SEQUENCE</scope>
</reference>
<comment type="caution">
    <text evidence="1">The sequence shown here is derived from an EMBL/GenBank/DDBJ whole genome shotgun (WGS) entry which is preliminary data.</text>
</comment>
<sequence>MQYPGPKPFSFSARNAGEVPKVQSYLMTIFSGTESMISEYEIAANAYNEVFKNINRREEFQMADDGVHSLLPFKKASRGSITNTFQHVLNKLLNNKNQYGKNITIMFIIDRQEEFDVSKLMELIQKVKKEFRIQFLCIAIGYTFPTQICNKLWSELHNIDEQQFQIPCLIKRPSDCKTLELLFIKGFQEIRDRYLSFQ</sequence>
<dbReference type="AlphaFoldDB" id="A0A8S1XQR3"/>
<proteinExistence type="predicted"/>
<dbReference type="EMBL" id="CAJJDO010000132">
    <property type="protein sequence ID" value="CAD8203018.1"/>
    <property type="molecule type" value="Genomic_DNA"/>
</dbReference>
<name>A0A8S1XQR3_9CILI</name>
<evidence type="ECO:0000313" key="1">
    <source>
        <dbReference type="EMBL" id="CAD8203018.1"/>
    </source>
</evidence>
<protein>
    <submittedName>
        <fullName evidence="1">Uncharacterized protein</fullName>
    </submittedName>
</protein>
<keyword evidence="2" id="KW-1185">Reference proteome</keyword>
<gene>
    <name evidence="1" type="ORF">PPENT_87.1.T1320167</name>
</gene>
<organism evidence="1 2">
    <name type="scientific">Paramecium pentaurelia</name>
    <dbReference type="NCBI Taxonomy" id="43138"/>
    <lineage>
        <taxon>Eukaryota</taxon>
        <taxon>Sar</taxon>
        <taxon>Alveolata</taxon>
        <taxon>Ciliophora</taxon>
        <taxon>Intramacronucleata</taxon>
        <taxon>Oligohymenophorea</taxon>
        <taxon>Peniculida</taxon>
        <taxon>Parameciidae</taxon>
        <taxon>Paramecium</taxon>
    </lineage>
</organism>
<dbReference type="OrthoDB" id="318760at2759"/>
<dbReference type="Proteomes" id="UP000689195">
    <property type="component" value="Unassembled WGS sequence"/>
</dbReference>
<evidence type="ECO:0000313" key="2">
    <source>
        <dbReference type="Proteomes" id="UP000689195"/>
    </source>
</evidence>
<accession>A0A8S1XQR3</accession>